<accession>A0A0V1BVN8</accession>
<dbReference type="EMBL" id="JYDH01000010">
    <property type="protein sequence ID" value="KRY40967.1"/>
    <property type="molecule type" value="Genomic_DNA"/>
</dbReference>
<name>A0A0V1BVN8_TRISP</name>
<feature type="region of interest" description="Disordered" evidence="1">
    <location>
        <begin position="279"/>
        <end position="298"/>
    </location>
</feature>
<dbReference type="InParanoid" id="A0A0V1BVN8"/>
<organism evidence="2 3">
    <name type="scientific">Trichinella spiralis</name>
    <name type="common">Trichina worm</name>
    <dbReference type="NCBI Taxonomy" id="6334"/>
    <lineage>
        <taxon>Eukaryota</taxon>
        <taxon>Metazoa</taxon>
        <taxon>Ecdysozoa</taxon>
        <taxon>Nematoda</taxon>
        <taxon>Enoplea</taxon>
        <taxon>Dorylaimia</taxon>
        <taxon>Trichinellida</taxon>
        <taxon>Trichinellidae</taxon>
        <taxon>Trichinella</taxon>
    </lineage>
</organism>
<protein>
    <submittedName>
        <fullName evidence="2">Uncharacterized protein</fullName>
    </submittedName>
</protein>
<reference evidence="2 3" key="1">
    <citation type="submission" date="2015-01" db="EMBL/GenBank/DDBJ databases">
        <title>Evolution of Trichinella species and genotypes.</title>
        <authorList>
            <person name="Korhonen P.K."/>
            <person name="Edoardo P."/>
            <person name="Giuseppe L.R."/>
            <person name="Gasser R.B."/>
        </authorList>
    </citation>
    <scope>NUCLEOTIDE SEQUENCE [LARGE SCALE GENOMIC DNA]</scope>
    <source>
        <strain evidence="2">ISS3</strain>
    </source>
</reference>
<keyword evidence="3" id="KW-1185">Reference proteome</keyword>
<comment type="caution">
    <text evidence="2">The sequence shown here is derived from an EMBL/GenBank/DDBJ whole genome shotgun (WGS) entry which is preliminary data.</text>
</comment>
<sequence length="320" mass="34506">MFIGAVHALRLSGGVTLYRYSASSTVQFFLAAMTYTLCRCRTERRRISTAVRQRISNSSGDRLIPPPAAQSGVANGRSGLTSWRTCCGTPATKAHARAFSETTPISVASLLSSASSTSDDSSGPSFLETNWSYTAKAPPVSLSGMTLAHRSSHVSCTPSPSSSATPPPTVGAIHRTRVSDASQILLDQPNVGSHEDGRVGRMQADRIRNEYTFVLFDNGQSEERTPSTAANRQSICNRNKQRHENSMITRKTAISTDFGVYRYPSLLLRGALHGPIYRARGRRPKAGSSLEPPMSSPLTAGELAISGADLNHRRLPIKLS</sequence>
<evidence type="ECO:0000256" key="1">
    <source>
        <dbReference type="SAM" id="MobiDB-lite"/>
    </source>
</evidence>
<dbReference type="Proteomes" id="UP000054776">
    <property type="component" value="Unassembled WGS sequence"/>
</dbReference>
<gene>
    <name evidence="2" type="ORF">T01_2148</name>
</gene>
<evidence type="ECO:0000313" key="2">
    <source>
        <dbReference type="EMBL" id="KRY40967.1"/>
    </source>
</evidence>
<evidence type="ECO:0000313" key="3">
    <source>
        <dbReference type="Proteomes" id="UP000054776"/>
    </source>
</evidence>
<dbReference type="AlphaFoldDB" id="A0A0V1BVN8"/>
<proteinExistence type="predicted"/>